<sequence>MACFLSLPAENRISIYEEVLGAGQTFFLFHGTGNQVNALAPTNPRRWSAFLFTNHLIYSEAREIVYGANRFVLLDVTHTQTELLHNFLGGIGPANASLITHLVISFPVMERVEAQEAEFALKGDSMRALELLRAQCTRLKTLELQVNRQNSSGLTEEKDCDSKFARDALPRINQELKGISSLERVVVKVYEKALMPSVESVMQNFGWMVMLNLYTILDPPLI</sequence>
<dbReference type="InterPro" id="IPR038883">
    <property type="entry name" value="AN11006-like"/>
</dbReference>
<dbReference type="OrthoDB" id="62952at2759"/>
<dbReference type="Proteomes" id="UP000754883">
    <property type="component" value="Unassembled WGS sequence"/>
</dbReference>
<name>A0A9N9UTE2_9HYPO</name>
<evidence type="ECO:0000313" key="2">
    <source>
        <dbReference type="Proteomes" id="UP000754883"/>
    </source>
</evidence>
<accession>A0A9N9UTE2</accession>
<reference evidence="1" key="1">
    <citation type="submission" date="2021-10" db="EMBL/GenBank/DDBJ databases">
        <authorList>
            <person name="Piombo E."/>
        </authorList>
    </citation>
    <scope>NUCLEOTIDE SEQUENCE</scope>
</reference>
<dbReference type="PANTHER" id="PTHR42085:SF8">
    <property type="entry name" value="F-BOX DOMAIN-CONTAINING PROTEIN"/>
    <property type="match status" value="1"/>
</dbReference>
<gene>
    <name evidence="1" type="ORF">CBYS24578_00002152</name>
</gene>
<dbReference type="PANTHER" id="PTHR42085">
    <property type="entry name" value="F-BOX DOMAIN-CONTAINING PROTEIN"/>
    <property type="match status" value="1"/>
</dbReference>
<dbReference type="AlphaFoldDB" id="A0A9N9UTE2"/>
<dbReference type="EMBL" id="CABFNO020001553">
    <property type="protein sequence ID" value="CAG9998861.1"/>
    <property type="molecule type" value="Genomic_DNA"/>
</dbReference>
<keyword evidence="2" id="KW-1185">Reference proteome</keyword>
<evidence type="ECO:0000313" key="1">
    <source>
        <dbReference type="EMBL" id="CAG9998861.1"/>
    </source>
</evidence>
<comment type="caution">
    <text evidence="1">The sequence shown here is derived from an EMBL/GenBank/DDBJ whole genome shotgun (WGS) entry which is preliminary data.</text>
</comment>
<proteinExistence type="predicted"/>
<organism evidence="1 2">
    <name type="scientific">Clonostachys byssicola</name>
    <dbReference type="NCBI Taxonomy" id="160290"/>
    <lineage>
        <taxon>Eukaryota</taxon>
        <taxon>Fungi</taxon>
        <taxon>Dikarya</taxon>
        <taxon>Ascomycota</taxon>
        <taxon>Pezizomycotina</taxon>
        <taxon>Sordariomycetes</taxon>
        <taxon>Hypocreomycetidae</taxon>
        <taxon>Hypocreales</taxon>
        <taxon>Bionectriaceae</taxon>
        <taxon>Clonostachys</taxon>
    </lineage>
</organism>
<protein>
    <submittedName>
        <fullName evidence="1">Uncharacterized protein</fullName>
    </submittedName>
</protein>